<evidence type="ECO:0000313" key="2">
    <source>
        <dbReference type="Proteomes" id="UP000181899"/>
    </source>
</evidence>
<dbReference type="EMBL" id="FOVK01000021">
    <property type="protein sequence ID" value="SFO15029.1"/>
    <property type="molecule type" value="Genomic_DNA"/>
</dbReference>
<name>A0A1I5EUB3_9CLOT</name>
<organism evidence="1 2">
    <name type="scientific">Proteiniclasticum ruminis</name>
    <dbReference type="NCBI Taxonomy" id="398199"/>
    <lineage>
        <taxon>Bacteria</taxon>
        <taxon>Bacillati</taxon>
        <taxon>Bacillota</taxon>
        <taxon>Clostridia</taxon>
        <taxon>Eubacteriales</taxon>
        <taxon>Clostridiaceae</taxon>
        <taxon>Proteiniclasticum</taxon>
    </lineage>
</organism>
<sequence>MKEYSAFKYTINLSDAISADELLNLLSTSIEDGVLNIKVVQGKKRIVIYSLTRGFPISKYGDIIGDIEPVIYYRMDEFDDFNMSIKSKLYSLSEESYVESWIEII</sequence>
<gene>
    <name evidence="1" type="ORF">SAMN04488695_12115</name>
</gene>
<dbReference type="RefSeq" id="WP_074913220.1">
    <property type="nucleotide sequence ID" value="NZ_FOVK01000021.1"/>
</dbReference>
<proteinExistence type="predicted"/>
<protein>
    <submittedName>
        <fullName evidence="1">Uncharacterized protein</fullName>
    </submittedName>
</protein>
<evidence type="ECO:0000313" key="1">
    <source>
        <dbReference type="EMBL" id="SFO15029.1"/>
    </source>
</evidence>
<dbReference type="Proteomes" id="UP000181899">
    <property type="component" value="Unassembled WGS sequence"/>
</dbReference>
<reference evidence="1 2" key="1">
    <citation type="submission" date="2016-10" db="EMBL/GenBank/DDBJ databases">
        <authorList>
            <person name="de Groot N.N."/>
        </authorList>
    </citation>
    <scope>NUCLEOTIDE SEQUENCE [LARGE SCALE GENOMIC DNA]</scope>
    <source>
        <strain evidence="1 2">ML2</strain>
    </source>
</reference>
<accession>A0A1I5EUB3</accession>
<dbReference type="AlphaFoldDB" id="A0A1I5EUB3"/>
<dbReference type="OrthoDB" id="9955391at2"/>
<keyword evidence="2" id="KW-1185">Reference proteome</keyword>